<keyword evidence="5" id="KW-1185">Reference proteome</keyword>
<name>A0A4R6TVC8_9BACI</name>
<comment type="similarity">
    <text evidence="1">Belongs to the isochorismatase family.</text>
</comment>
<dbReference type="Proteomes" id="UP000295632">
    <property type="component" value="Unassembled WGS sequence"/>
</dbReference>
<organism evidence="4 5">
    <name type="scientific">Aureibacillus halotolerans</name>
    <dbReference type="NCBI Taxonomy" id="1508390"/>
    <lineage>
        <taxon>Bacteria</taxon>
        <taxon>Bacillati</taxon>
        <taxon>Bacillota</taxon>
        <taxon>Bacilli</taxon>
        <taxon>Bacillales</taxon>
        <taxon>Bacillaceae</taxon>
        <taxon>Aureibacillus</taxon>
    </lineage>
</organism>
<dbReference type="AlphaFoldDB" id="A0A4R6TVC8"/>
<dbReference type="InterPro" id="IPR050272">
    <property type="entry name" value="Isochorismatase-like_hydrls"/>
</dbReference>
<evidence type="ECO:0000256" key="1">
    <source>
        <dbReference type="ARBA" id="ARBA00006336"/>
    </source>
</evidence>
<evidence type="ECO:0000313" key="4">
    <source>
        <dbReference type="EMBL" id="TDQ37738.1"/>
    </source>
</evidence>
<dbReference type="Pfam" id="PF00857">
    <property type="entry name" value="Isochorismatase"/>
    <property type="match status" value="1"/>
</dbReference>
<proteinExistence type="inferred from homology"/>
<dbReference type="SUPFAM" id="SSF52499">
    <property type="entry name" value="Isochorismatase-like hydrolases"/>
    <property type="match status" value="1"/>
</dbReference>
<comment type="caution">
    <text evidence="4">The sequence shown here is derived from an EMBL/GenBank/DDBJ whole genome shotgun (WGS) entry which is preliminary data.</text>
</comment>
<dbReference type="InterPro" id="IPR000868">
    <property type="entry name" value="Isochorismatase-like_dom"/>
</dbReference>
<evidence type="ECO:0000256" key="2">
    <source>
        <dbReference type="ARBA" id="ARBA00022801"/>
    </source>
</evidence>
<evidence type="ECO:0000313" key="5">
    <source>
        <dbReference type="Proteomes" id="UP000295632"/>
    </source>
</evidence>
<sequence length="185" mass="20480">MSQALIVIDAQQDLIEGNDQEAQVWEKERLIANINTVIEKALSKEILIVFIRDEDVGGGKGPGFDVHENIHVPPSAETFNKLSTNAFHKTPLLAHLQKHQVNHVVIMGCATQHCIDTAVRAATTHSLDVTLIGDGHSTADSPVLSAETIIAHHNATLHGHYNVDHFCMVRHADENVFEPQHHEHR</sequence>
<dbReference type="Gene3D" id="3.40.50.850">
    <property type="entry name" value="Isochorismatase-like"/>
    <property type="match status" value="1"/>
</dbReference>
<reference evidence="4 5" key="1">
    <citation type="submission" date="2019-03" db="EMBL/GenBank/DDBJ databases">
        <title>Genomic Encyclopedia of Type Strains, Phase IV (KMG-IV): sequencing the most valuable type-strain genomes for metagenomic binning, comparative biology and taxonomic classification.</title>
        <authorList>
            <person name="Goeker M."/>
        </authorList>
    </citation>
    <scope>NUCLEOTIDE SEQUENCE [LARGE SCALE GENOMIC DNA]</scope>
    <source>
        <strain evidence="4 5">DSM 28697</strain>
    </source>
</reference>
<protein>
    <submittedName>
        <fullName evidence="4">Nicotinamidase-related amidase</fullName>
    </submittedName>
</protein>
<dbReference type="GO" id="GO:0016787">
    <property type="term" value="F:hydrolase activity"/>
    <property type="evidence" value="ECO:0007669"/>
    <property type="project" value="UniProtKB-KW"/>
</dbReference>
<dbReference type="RefSeq" id="WP_133581197.1">
    <property type="nucleotide sequence ID" value="NZ_SNYJ01000012.1"/>
</dbReference>
<dbReference type="EMBL" id="SNYJ01000012">
    <property type="protein sequence ID" value="TDQ37738.1"/>
    <property type="molecule type" value="Genomic_DNA"/>
</dbReference>
<gene>
    <name evidence="4" type="ORF">EV213_11298</name>
</gene>
<keyword evidence="2" id="KW-0378">Hydrolase</keyword>
<evidence type="ECO:0000259" key="3">
    <source>
        <dbReference type="Pfam" id="PF00857"/>
    </source>
</evidence>
<dbReference type="PANTHER" id="PTHR43540:SF14">
    <property type="entry name" value="ISOCHORISMATASE"/>
    <property type="match status" value="1"/>
</dbReference>
<dbReference type="OrthoDB" id="9785724at2"/>
<dbReference type="PANTHER" id="PTHR43540">
    <property type="entry name" value="PEROXYUREIDOACRYLATE/UREIDOACRYLATE AMIDOHYDROLASE-RELATED"/>
    <property type="match status" value="1"/>
</dbReference>
<dbReference type="InterPro" id="IPR036380">
    <property type="entry name" value="Isochorismatase-like_sf"/>
</dbReference>
<accession>A0A4R6TVC8</accession>
<feature type="domain" description="Isochorismatase-like" evidence="3">
    <location>
        <begin position="4"/>
        <end position="140"/>
    </location>
</feature>